<protein>
    <submittedName>
        <fullName evidence="2">ESX-3 secretion system eccC3 domain protein</fullName>
    </submittedName>
</protein>
<name>X7ZBG7_MYCXE</name>
<accession>X7ZBG7</accession>
<feature type="compositionally biased region" description="Low complexity" evidence="1">
    <location>
        <begin position="25"/>
        <end position="44"/>
    </location>
</feature>
<feature type="compositionally biased region" description="Basic and acidic residues" evidence="1">
    <location>
        <begin position="446"/>
        <end position="461"/>
    </location>
</feature>
<sequence length="482" mass="52611">MSRLIFEARRRLPPPRPARARSPSRRPGTTAGDPAVAAEAGAAVPDRDPDRRHDRGDGGHRDAADFPQTLFFPFVLLLAATALYRGTDNKTRTEEVDAERADYLRYLSVVRDNIRTQAAEQRAAAEWSHPDPAELASIPGSRRQWERDPNDSDFLVVRAGRHTVPLATSVRVNDIADEIDLEPVCHSALRSLLDTQRTVRDVPVGIDLAKVSRITVLGEAGEVRAVLRSLIAQAVTWHDPTVLGIALATPDLEDANWSWLKWLPHVDIPGQLDGVGPARYLSTNADELSRLLGPALADRPVFTGGATEALRHLLVVVDDPDFDVNASPLAAAGPGYRHPALGDTSAPRTVSGSRAPDSAYRARPYRSLAVRRLAALHRYRRPARCRRGQPPGPAAVAVGFQSHPRRAALGGHPGRHVHHAAGHSRCLGTRRACVVGAAPAGAGTPRPDRGHRDRRAADLRPQRRSRRRDGPARADDRDDRLR</sequence>
<dbReference type="PATRIC" id="fig|1299334.3.peg.8341"/>
<dbReference type="PANTHER" id="PTHR22683">
    <property type="entry name" value="SPORULATION PROTEIN RELATED"/>
    <property type="match status" value="1"/>
</dbReference>
<feature type="compositionally biased region" description="Basic and acidic residues" evidence="1">
    <location>
        <begin position="45"/>
        <end position="64"/>
    </location>
</feature>
<feature type="region of interest" description="Disordered" evidence="1">
    <location>
        <begin position="335"/>
        <end position="358"/>
    </location>
</feature>
<dbReference type="PANTHER" id="PTHR22683:SF1">
    <property type="entry name" value="TYPE VII SECRETION SYSTEM PROTEIN ESSC"/>
    <property type="match status" value="1"/>
</dbReference>
<dbReference type="EMBL" id="JAOB01000080">
    <property type="protein sequence ID" value="EUA16108.1"/>
    <property type="molecule type" value="Genomic_DNA"/>
</dbReference>
<feature type="region of interest" description="Disordered" evidence="1">
    <location>
        <begin position="121"/>
        <end position="146"/>
    </location>
</feature>
<feature type="region of interest" description="Disordered" evidence="1">
    <location>
        <begin position="405"/>
        <end position="424"/>
    </location>
</feature>
<reference evidence="2" key="1">
    <citation type="submission" date="2014-01" db="EMBL/GenBank/DDBJ databases">
        <authorList>
            <person name="Brown-Elliot B."/>
            <person name="Wallace R."/>
            <person name="Lenaerts A."/>
            <person name="Ordway D."/>
            <person name="DeGroote M.A."/>
            <person name="Parker T."/>
            <person name="Sizemore C."/>
            <person name="Tallon L.J."/>
            <person name="Sadzewicz L.K."/>
            <person name="Sengamalay N."/>
            <person name="Fraser C.M."/>
            <person name="Hine E."/>
            <person name="Shefchek K.A."/>
            <person name="Das S.P."/>
            <person name="Tettelin H."/>
        </authorList>
    </citation>
    <scope>NUCLEOTIDE SEQUENCE [LARGE SCALE GENOMIC DNA]</scope>
    <source>
        <strain evidence="2">4042</strain>
    </source>
</reference>
<feature type="region of interest" description="Disordered" evidence="1">
    <location>
        <begin position="438"/>
        <end position="482"/>
    </location>
</feature>
<gene>
    <name evidence="2" type="ORF">I553_1083</name>
</gene>
<dbReference type="AlphaFoldDB" id="X7ZBG7"/>
<proteinExistence type="predicted"/>
<dbReference type="InterPro" id="IPR050206">
    <property type="entry name" value="FtsK/SpoIIIE/SftA"/>
</dbReference>
<feature type="compositionally biased region" description="Basic and acidic residues" evidence="1">
    <location>
        <begin position="468"/>
        <end position="482"/>
    </location>
</feature>
<feature type="compositionally biased region" description="Basic residues" evidence="1">
    <location>
        <begin position="413"/>
        <end position="422"/>
    </location>
</feature>
<comment type="caution">
    <text evidence="2">The sequence shown here is derived from an EMBL/GenBank/DDBJ whole genome shotgun (WGS) entry which is preliminary data.</text>
</comment>
<evidence type="ECO:0000313" key="2">
    <source>
        <dbReference type="EMBL" id="EUA16108.1"/>
    </source>
</evidence>
<organism evidence="2">
    <name type="scientific">Mycobacterium xenopi 4042</name>
    <dbReference type="NCBI Taxonomy" id="1299334"/>
    <lineage>
        <taxon>Bacteria</taxon>
        <taxon>Bacillati</taxon>
        <taxon>Actinomycetota</taxon>
        <taxon>Actinomycetes</taxon>
        <taxon>Mycobacteriales</taxon>
        <taxon>Mycobacteriaceae</taxon>
        <taxon>Mycobacterium</taxon>
    </lineage>
</organism>
<feature type="region of interest" description="Disordered" evidence="1">
    <location>
        <begin position="1"/>
        <end position="64"/>
    </location>
</feature>
<feature type="compositionally biased region" description="Basic and acidic residues" evidence="1">
    <location>
        <begin position="1"/>
        <end position="10"/>
    </location>
</feature>
<evidence type="ECO:0000256" key="1">
    <source>
        <dbReference type="SAM" id="MobiDB-lite"/>
    </source>
</evidence>